<dbReference type="Gene3D" id="3.40.50.720">
    <property type="entry name" value="NAD(P)-binding Rossmann-like Domain"/>
    <property type="match status" value="1"/>
</dbReference>
<reference evidence="2 3" key="1">
    <citation type="submission" date="2018-10" db="EMBL/GenBank/DDBJ databases">
        <title>Draft genome sequence of Zhongshania sp. DSW25-10.</title>
        <authorList>
            <person name="Oh J."/>
        </authorList>
    </citation>
    <scope>NUCLEOTIDE SEQUENCE [LARGE SCALE GENOMIC DNA]</scope>
    <source>
        <strain evidence="2 3">DSW25-10</strain>
    </source>
</reference>
<dbReference type="PRINTS" id="PR00081">
    <property type="entry name" value="GDHRDH"/>
</dbReference>
<organism evidence="2 3">
    <name type="scientific">Zhongshania marina</name>
    <dbReference type="NCBI Taxonomy" id="2304603"/>
    <lineage>
        <taxon>Bacteria</taxon>
        <taxon>Pseudomonadati</taxon>
        <taxon>Pseudomonadota</taxon>
        <taxon>Gammaproteobacteria</taxon>
        <taxon>Cellvibrionales</taxon>
        <taxon>Spongiibacteraceae</taxon>
        <taxon>Zhongshania</taxon>
    </lineage>
</organism>
<name>A0ABX9W7Q0_9GAMM</name>
<dbReference type="Proteomes" id="UP000274695">
    <property type="component" value="Unassembled WGS sequence"/>
</dbReference>
<proteinExistence type="predicted"/>
<dbReference type="SUPFAM" id="SSF51735">
    <property type="entry name" value="NAD(P)-binding Rossmann-fold domains"/>
    <property type="match status" value="1"/>
</dbReference>
<evidence type="ECO:0000256" key="1">
    <source>
        <dbReference type="ARBA" id="ARBA00023002"/>
    </source>
</evidence>
<dbReference type="InterPro" id="IPR036291">
    <property type="entry name" value="NAD(P)-bd_dom_sf"/>
</dbReference>
<dbReference type="EMBL" id="RHGB01000003">
    <property type="protein sequence ID" value="RNL66772.1"/>
    <property type="molecule type" value="Genomic_DNA"/>
</dbReference>
<dbReference type="NCBIfam" id="NF004846">
    <property type="entry name" value="PRK06197.1"/>
    <property type="match status" value="1"/>
</dbReference>
<evidence type="ECO:0000313" key="2">
    <source>
        <dbReference type="EMBL" id="RNL66772.1"/>
    </source>
</evidence>
<gene>
    <name evidence="2" type="ORF">D0911_04345</name>
</gene>
<evidence type="ECO:0000313" key="3">
    <source>
        <dbReference type="Proteomes" id="UP000274695"/>
    </source>
</evidence>
<dbReference type="Pfam" id="PF00106">
    <property type="entry name" value="adh_short"/>
    <property type="match status" value="1"/>
</dbReference>
<dbReference type="PANTHER" id="PTHR43157">
    <property type="entry name" value="PHOSPHATIDYLINOSITOL-GLYCAN BIOSYNTHESIS CLASS F PROTEIN-RELATED"/>
    <property type="match status" value="1"/>
</dbReference>
<dbReference type="PANTHER" id="PTHR43157:SF31">
    <property type="entry name" value="PHOSPHATIDYLINOSITOL-GLYCAN BIOSYNTHESIS CLASS F PROTEIN"/>
    <property type="match status" value="1"/>
</dbReference>
<keyword evidence="1" id="KW-0560">Oxidoreductase</keyword>
<dbReference type="InterPro" id="IPR002347">
    <property type="entry name" value="SDR_fam"/>
</dbReference>
<protein>
    <submittedName>
        <fullName evidence="2">SDR family NAD(P)-dependent oxidoreductase</fullName>
    </submittedName>
</protein>
<dbReference type="RefSeq" id="WP_123181639.1">
    <property type="nucleotide sequence ID" value="NZ_RHGB01000003.1"/>
</dbReference>
<sequence length="309" mass="33324">MFNTPYQHWSERSIPSQSGRTVVITGANSGLGYAAATALARKNARIILACRNPHLAETAAAEISRETGNHNIDVCIVELNKLGSVRYAASQLLAREARIDLLINNAGAMLSEFSLSADGVEMNMAANYLGHFALTGLLMPRLLATPGSRTVGLSSLGHLLSFGFKPDLIWPSNKKFRPLLAYGHSKFAVLLFIQALNRRLQCMRADTLATAAHPGGAKTELIQSSMAGLSPALARKLLQFQSADDGAQPILRAAYDIGVIGGEYFGPRGLLQLSGSAVRVPARPKVADKRLQDRLWAASEQLCEVQFPF</sequence>
<keyword evidence="3" id="KW-1185">Reference proteome</keyword>
<accession>A0ABX9W7Q0</accession>
<comment type="caution">
    <text evidence="2">The sequence shown here is derived from an EMBL/GenBank/DDBJ whole genome shotgun (WGS) entry which is preliminary data.</text>
</comment>